<dbReference type="EMBL" id="FQZI01000006">
    <property type="protein sequence ID" value="SHJ16050.1"/>
    <property type="molecule type" value="Genomic_DNA"/>
</dbReference>
<reference evidence="4" key="1">
    <citation type="submission" date="2016-11" db="EMBL/GenBank/DDBJ databases">
        <authorList>
            <person name="Varghese N."/>
            <person name="Submissions S."/>
        </authorList>
    </citation>
    <scope>NUCLEOTIDE SEQUENCE [LARGE SCALE GENOMIC DNA]</scope>
    <source>
        <strain evidence="4">DSM 18829</strain>
    </source>
</reference>
<dbReference type="Gene3D" id="3.30.2310.20">
    <property type="entry name" value="RelE-like"/>
    <property type="match status" value="1"/>
</dbReference>
<dbReference type="RefSeq" id="WP_073312168.1">
    <property type="nucleotide sequence ID" value="NZ_FQZI01000006.1"/>
</dbReference>
<name>A0A1M6H1C8_9FLAO</name>
<dbReference type="Proteomes" id="UP000184488">
    <property type="component" value="Unassembled WGS sequence"/>
</dbReference>
<gene>
    <name evidence="3" type="ORF">SAMN05444363_2853</name>
</gene>
<evidence type="ECO:0000313" key="4">
    <source>
        <dbReference type="Proteomes" id="UP000184488"/>
    </source>
</evidence>
<evidence type="ECO:0000313" key="3">
    <source>
        <dbReference type="EMBL" id="SHJ16050.1"/>
    </source>
</evidence>
<feature type="coiled-coil region" evidence="2">
    <location>
        <begin position="14"/>
        <end position="50"/>
    </location>
</feature>
<dbReference type="STRING" id="415425.SAMN05444363_2853"/>
<evidence type="ECO:0000256" key="2">
    <source>
        <dbReference type="SAM" id="Coils"/>
    </source>
</evidence>
<evidence type="ECO:0000256" key="1">
    <source>
        <dbReference type="ARBA" id="ARBA00022649"/>
    </source>
</evidence>
<keyword evidence="2" id="KW-0175">Coiled coil</keyword>
<proteinExistence type="predicted"/>
<keyword evidence="1" id="KW-1277">Toxin-antitoxin system</keyword>
<dbReference type="AlphaFoldDB" id="A0A1M6H1C8"/>
<dbReference type="OrthoDB" id="1098070at2"/>
<dbReference type="Pfam" id="PF05016">
    <property type="entry name" value="ParE_toxin"/>
    <property type="match status" value="1"/>
</dbReference>
<dbReference type="InterPro" id="IPR035093">
    <property type="entry name" value="RelE/ParE_toxin_dom_sf"/>
</dbReference>
<sequence>MKNGYKILWTDFALKELESTIEYLEENWTEKELKNLASKLEETLSLISQNPDLFQKSEIKNDIRRAIILSHNSLYYRFNNDKIEILSFFSNRQNPKKRKLK</sequence>
<protein>
    <submittedName>
        <fullName evidence="3">Plasmid stabilization system protein ParE</fullName>
    </submittedName>
</protein>
<dbReference type="InterPro" id="IPR007712">
    <property type="entry name" value="RelE/ParE_toxin"/>
</dbReference>
<accession>A0A1M6H1C8</accession>
<keyword evidence="4" id="KW-1185">Reference proteome</keyword>
<organism evidence="3 4">
    <name type="scientific">Flavobacterium terrae</name>
    <dbReference type="NCBI Taxonomy" id="415425"/>
    <lineage>
        <taxon>Bacteria</taxon>
        <taxon>Pseudomonadati</taxon>
        <taxon>Bacteroidota</taxon>
        <taxon>Flavobacteriia</taxon>
        <taxon>Flavobacteriales</taxon>
        <taxon>Flavobacteriaceae</taxon>
        <taxon>Flavobacterium</taxon>
    </lineage>
</organism>